<feature type="non-terminal residue" evidence="3">
    <location>
        <position position="190"/>
    </location>
</feature>
<dbReference type="Pfam" id="PF24883">
    <property type="entry name" value="NPHP3_N"/>
    <property type="match status" value="1"/>
</dbReference>
<evidence type="ECO:0000256" key="1">
    <source>
        <dbReference type="ARBA" id="ARBA00022737"/>
    </source>
</evidence>
<evidence type="ECO:0000313" key="3">
    <source>
        <dbReference type="EMBL" id="KIM74851.1"/>
    </source>
</evidence>
<dbReference type="OrthoDB" id="5106486at2759"/>
<dbReference type="Proteomes" id="UP000054166">
    <property type="component" value="Unassembled WGS sequence"/>
</dbReference>
<dbReference type="Gene3D" id="3.40.50.300">
    <property type="entry name" value="P-loop containing nucleotide triphosphate hydrolases"/>
    <property type="match status" value="1"/>
</dbReference>
<dbReference type="EMBL" id="KN833055">
    <property type="protein sequence ID" value="KIM74851.1"/>
    <property type="molecule type" value="Genomic_DNA"/>
</dbReference>
<sequence length="190" mass="21388">KCQEGTRTEVIAVIKKLIKKGGNCRICWLHGPAGSGKSAISQTIAEWCVRKEILAASFFFRRGAGDRSSIARLVPTLAHQLSSFLPTTKQFICDAVQKEPSITQKPIRRQFEKLVIDPTRAVTGSVLSALPWKKPMVIIIDALDECDDKESMSEFVQMLFELQKMHRLPFWILVASRIEDHITKKINNPA</sequence>
<feature type="domain" description="Nephrocystin 3-like N-terminal" evidence="2">
    <location>
        <begin position="16"/>
        <end position="177"/>
    </location>
</feature>
<dbReference type="InterPro" id="IPR056884">
    <property type="entry name" value="NPHP3-like_N"/>
</dbReference>
<protein>
    <recommendedName>
        <fullName evidence="2">Nephrocystin 3-like N-terminal domain-containing protein</fullName>
    </recommendedName>
</protein>
<organism evidence="3 4">
    <name type="scientific">Piloderma croceum (strain F 1598)</name>
    <dbReference type="NCBI Taxonomy" id="765440"/>
    <lineage>
        <taxon>Eukaryota</taxon>
        <taxon>Fungi</taxon>
        <taxon>Dikarya</taxon>
        <taxon>Basidiomycota</taxon>
        <taxon>Agaricomycotina</taxon>
        <taxon>Agaricomycetes</taxon>
        <taxon>Agaricomycetidae</taxon>
        <taxon>Atheliales</taxon>
        <taxon>Atheliaceae</taxon>
        <taxon>Piloderma</taxon>
    </lineage>
</organism>
<accession>A0A0C3F4N8</accession>
<dbReference type="AlphaFoldDB" id="A0A0C3F4N8"/>
<dbReference type="InParanoid" id="A0A0C3F4N8"/>
<dbReference type="PANTHER" id="PTHR10039:SF14">
    <property type="entry name" value="NACHT DOMAIN-CONTAINING PROTEIN"/>
    <property type="match status" value="1"/>
</dbReference>
<evidence type="ECO:0000313" key="4">
    <source>
        <dbReference type="Proteomes" id="UP000054166"/>
    </source>
</evidence>
<dbReference type="PANTHER" id="PTHR10039">
    <property type="entry name" value="AMELOGENIN"/>
    <property type="match status" value="1"/>
</dbReference>
<proteinExistence type="predicted"/>
<evidence type="ECO:0000259" key="2">
    <source>
        <dbReference type="Pfam" id="PF24883"/>
    </source>
</evidence>
<dbReference type="SUPFAM" id="SSF52540">
    <property type="entry name" value="P-loop containing nucleoside triphosphate hydrolases"/>
    <property type="match status" value="1"/>
</dbReference>
<dbReference type="InterPro" id="IPR027417">
    <property type="entry name" value="P-loop_NTPase"/>
</dbReference>
<keyword evidence="4" id="KW-1185">Reference proteome</keyword>
<feature type="non-terminal residue" evidence="3">
    <location>
        <position position="1"/>
    </location>
</feature>
<dbReference type="HOGENOM" id="CLU_000288_6_8_1"/>
<keyword evidence="1" id="KW-0677">Repeat</keyword>
<name>A0A0C3F4N8_PILCF</name>
<reference evidence="3 4" key="1">
    <citation type="submission" date="2014-04" db="EMBL/GenBank/DDBJ databases">
        <authorList>
            <consortium name="DOE Joint Genome Institute"/>
            <person name="Kuo A."/>
            <person name="Tarkka M."/>
            <person name="Buscot F."/>
            <person name="Kohler A."/>
            <person name="Nagy L.G."/>
            <person name="Floudas D."/>
            <person name="Copeland A."/>
            <person name="Barry K.W."/>
            <person name="Cichocki N."/>
            <person name="Veneault-Fourrey C."/>
            <person name="LaButti K."/>
            <person name="Lindquist E.A."/>
            <person name="Lipzen A."/>
            <person name="Lundell T."/>
            <person name="Morin E."/>
            <person name="Murat C."/>
            <person name="Sun H."/>
            <person name="Tunlid A."/>
            <person name="Henrissat B."/>
            <person name="Grigoriev I.V."/>
            <person name="Hibbett D.S."/>
            <person name="Martin F."/>
            <person name="Nordberg H.P."/>
            <person name="Cantor M.N."/>
            <person name="Hua S.X."/>
        </authorList>
    </citation>
    <scope>NUCLEOTIDE SEQUENCE [LARGE SCALE GENOMIC DNA]</scope>
    <source>
        <strain evidence="3 4">F 1598</strain>
    </source>
</reference>
<gene>
    <name evidence="3" type="ORF">PILCRDRAFT_31063</name>
</gene>
<reference evidence="4" key="2">
    <citation type="submission" date="2015-01" db="EMBL/GenBank/DDBJ databases">
        <title>Evolutionary Origins and Diversification of the Mycorrhizal Mutualists.</title>
        <authorList>
            <consortium name="DOE Joint Genome Institute"/>
            <consortium name="Mycorrhizal Genomics Consortium"/>
            <person name="Kohler A."/>
            <person name="Kuo A."/>
            <person name="Nagy L.G."/>
            <person name="Floudas D."/>
            <person name="Copeland A."/>
            <person name="Barry K.W."/>
            <person name="Cichocki N."/>
            <person name="Veneault-Fourrey C."/>
            <person name="LaButti K."/>
            <person name="Lindquist E.A."/>
            <person name="Lipzen A."/>
            <person name="Lundell T."/>
            <person name="Morin E."/>
            <person name="Murat C."/>
            <person name="Riley R."/>
            <person name="Ohm R."/>
            <person name="Sun H."/>
            <person name="Tunlid A."/>
            <person name="Henrissat B."/>
            <person name="Grigoriev I.V."/>
            <person name="Hibbett D.S."/>
            <person name="Martin F."/>
        </authorList>
    </citation>
    <scope>NUCLEOTIDE SEQUENCE [LARGE SCALE GENOMIC DNA]</scope>
    <source>
        <strain evidence="4">F 1598</strain>
    </source>
</reference>
<dbReference type="STRING" id="765440.A0A0C3F4N8"/>